<dbReference type="Pfam" id="PF13417">
    <property type="entry name" value="GST_N_3"/>
    <property type="match status" value="1"/>
</dbReference>
<dbReference type="Gene3D" id="1.20.1050.10">
    <property type="match status" value="1"/>
</dbReference>
<dbReference type="PROSITE" id="PS50404">
    <property type="entry name" value="GST_NTER"/>
    <property type="match status" value="1"/>
</dbReference>
<dbReference type="RefSeq" id="WP_255856248.1">
    <property type="nucleotide sequence ID" value="NZ_CP073347.1"/>
</dbReference>
<proteinExistence type="predicted"/>
<dbReference type="EMBL" id="CP073347">
    <property type="protein sequence ID" value="UTW14052.1"/>
    <property type="molecule type" value="Genomic_DNA"/>
</dbReference>
<dbReference type="SFLD" id="SFLDS00019">
    <property type="entry name" value="Glutathione_Transferase_(cytos"/>
    <property type="match status" value="1"/>
</dbReference>
<dbReference type="Proteomes" id="UP001058461">
    <property type="component" value="Chromosome"/>
</dbReference>
<dbReference type="InterPro" id="IPR010987">
    <property type="entry name" value="Glutathione-S-Trfase_C-like"/>
</dbReference>
<dbReference type="InterPro" id="IPR036249">
    <property type="entry name" value="Thioredoxin-like_sf"/>
</dbReference>
<accession>A0ABY5HNN1</accession>
<gene>
    <name evidence="3" type="ORF">KDW95_10615</name>
</gene>
<reference evidence="3" key="1">
    <citation type="submission" date="2021-04" db="EMBL/GenBank/DDBJ databases">
        <title>Oceanospirillales bacteria with DddD are important DMSP degraders in coastal seawater.</title>
        <authorList>
            <person name="Liu J."/>
        </authorList>
    </citation>
    <scope>NUCLEOTIDE SEQUENCE</scope>
    <source>
        <strain evidence="3">D13-1</strain>
    </source>
</reference>
<dbReference type="InterPro" id="IPR004045">
    <property type="entry name" value="Glutathione_S-Trfase_N"/>
</dbReference>
<dbReference type="Gene3D" id="3.40.30.10">
    <property type="entry name" value="Glutaredoxin"/>
    <property type="match status" value="1"/>
</dbReference>
<dbReference type="Pfam" id="PF13410">
    <property type="entry name" value="GST_C_2"/>
    <property type="match status" value="1"/>
</dbReference>
<dbReference type="PANTHER" id="PTHR43968:SF6">
    <property type="entry name" value="GLUTATHIONE S-TRANSFERASE OMEGA"/>
    <property type="match status" value="1"/>
</dbReference>
<name>A0ABY5HNN1_9GAMM</name>
<dbReference type="SUPFAM" id="SSF52833">
    <property type="entry name" value="Thioredoxin-like"/>
    <property type="match status" value="1"/>
</dbReference>
<dbReference type="SUPFAM" id="SSF47616">
    <property type="entry name" value="GST C-terminal domain-like"/>
    <property type="match status" value="1"/>
</dbReference>
<dbReference type="PROSITE" id="PS50405">
    <property type="entry name" value="GST_CTER"/>
    <property type="match status" value="1"/>
</dbReference>
<evidence type="ECO:0000259" key="1">
    <source>
        <dbReference type="PROSITE" id="PS50404"/>
    </source>
</evidence>
<keyword evidence="4" id="KW-1185">Reference proteome</keyword>
<evidence type="ECO:0000259" key="2">
    <source>
        <dbReference type="PROSITE" id="PS50405"/>
    </source>
</evidence>
<dbReference type="SFLD" id="SFLDG00358">
    <property type="entry name" value="Main_(cytGST)"/>
    <property type="match status" value="1"/>
</dbReference>
<sequence length="216" mass="23945">MLKLHGVALSNYYNIVKQAMLEKGMAFEEVFTPPSQEAAFLAKSPMGKIPCLETPEGFVSESMAILEYLEETQPTPALLPAGAFDRAKVREIIKYAELYLDAPARRLLGHVLFGAPLSQEAHEQVRPDIEKGLTALKRLTGFEPWVAGTEFGLADIALLHALGLVIAIVKPMYDWDLLADEPELAAWMQRAAAREHSQTVLTAQQKVREAMMKKKA</sequence>
<dbReference type="InterPro" id="IPR050983">
    <property type="entry name" value="GST_Omega/HSP26"/>
</dbReference>
<feature type="domain" description="GST N-terminal" evidence="1">
    <location>
        <begin position="1"/>
        <end position="77"/>
    </location>
</feature>
<dbReference type="InterPro" id="IPR036282">
    <property type="entry name" value="Glutathione-S-Trfase_C_sf"/>
</dbReference>
<protein>
    <submittedName>
        <fullName evidence="3">Glutathione S-transferase family protein</fullName>
    </submittedName>
</protein>
<organism evidence="3 4">
    <name type="scientific">Marinobacterium rhizophilum</name>
    <dbReference type="NCBI Taxonomy" id="420402"/>
    <lineage>
        <taxon>Bacteria</taxon>
        <taxon>Pseudomonadati</taxon>
        <taxon>Pseudomonadota</taxon>
        <taxon>Gammaproteobacteria</taxon>
        <taxon>Oceanospirillales</taxon>
        <taxon>Oceanospirillaceae</taxon>
        <taxon>Marinobacterium</taxon>
    </lineage>
</organism>
<evidence type="ECO:0000313" key="4">
    <source>
        <dbReference type="Proteomes" id="UP001058461"/>
    </source>
</evidence>
<dbReference type="InterPro" id="IPR040079">
    <property type="entry name" value="Glutathione_S-Trfase"/>
</dbReference>
<dbReference type="PANTHER" id="PTHR43968">
    <property type="match status" value="1"/>
</dbReference>
<dbReference type="CDD" id="cd00570">
    <property type="entry name" value="GST_N_family"/>
    <property type="match status" value="1"/>
</dbReference>
<feature type="domain" description="GST C-terminal" evidence="2">
    <location>
        <begin position="82"/>
        <end position="210"/>
    </location>
</feature>
<evidence type="ECO:0000313" key="3">
    <source>
        <dbReference type="EMBL" id="UTW14052.1"/>
    </source>
</evidence>